<keyword evidence="3" id="KW-1185">Reference proteome</keyword>
<proteinExistence type="predicted"/>
<evidence type="ECO:0000313" key="2">
    <source>
        <dbReference type="EMBL" id="SNS43336.1"/>
    </source>
</evidence>
<dbReference type="InterPro" id="IPR011871">
    <property type="entry name" value="Fib_succ_major"/>
</dbReference>
<gene>
    <name evidence="2" type="ORF">SAMN05421640_0119</name>
</gene>
<dbReference type="NCBIfam" id="TIGR02145">
    <property type="entry name" value="Fib_succ_major"/>
    <property type="match status" value="1"/>
</dbReference>
<evidence type="ECO:0000313" key="3">
    <source>
        <dbReference type="Proteomes" id="UP000198393"/>
    </source>
</evidence>
<dbReference type="OrthoDB" id="9805760at2"/>
<dbReference type="AlphaFoldDB" id="A0A239EFB4"/>
<dbReference type="Pfam" id="PF09603">
    <property type="entry name" value="Fib_succ_major"/>
    <property type="match status" value="1"/>
</dbReference>
<feature type="domain" description="Fibrobacter succinogenes major paralogous" evidence="1">
    <location>
        <begin position="38"/>
        <end position="194"/>
    </location>
</feature>
<accession>A0A239EFB4</accession>
<protein>
    <submittedName>
        <fullName evidence="2">Major paralogous domain-containing protein</fullName>
    </submittedName>
</protein>
<reference evidence="2 3" key="1">
    <citation type="submission" date="2017-06" db="EMBL/GenBank/DDBJ databases">
        <authorList>
            <person name="Kim H.J."/>
            <person name="Triplett B.A."/>
        </authorList>
    </citation>
    <scope>NUCLEOTIDE SEQUENCE [LARGE SCALE GENOMIC DNA]</scope>
    <source>
        <strain evidence="2 3">DSM 19307</strain>
    </source>
</reference>
<sequence>MHIQRHHLTFLLILVGFSSLGQQILTDKRDGTQYEIVKLDHLHWMKENLRYDAPGSVCLDHCDRIRFYDYQYLEGVCPEGWRLPTVEEWDLFIQSFQDAEKVRMMEGNKKLYRVDFLNQYNIFGSNVLNIQPIGRFEGGKLDTGDFIDFWTTNSATDDRFHMHFSPYTISGHAHKKNLKLSKPEEYRLFAVRCVCEKLDE</sequence>
<dbReference type="Proteomes" id="UP000198393">
    <property type="component" value="Unassembled WGS sequence"/>
</dbReference>
<organism evidence="2 3">
    <name type="scientific">Ekhidna lutea</name>
    <dbReference type="NCBI Taxonomy" id="447679"/>
    <lineage>
        <taxon>Bacteria</taxon>
        <taxon>Pseudomonadati</taxon>
        <taxon>Bacteroidota</taxon>
        <taxon>Cytophagia</taxon>
        <taxon>Cytophagales</taxon>
        <taxon>Reichenbachiellaceae</taxon>
        <taxon>Ekhidna</taxon>
    </lineage>
</organism>
<dbReference type="RefSeq" id="WP_089354908.1">
    <property type="nucleotide sequence ID" value="NZ_FZPD01000001.1"/>
</dbReference>
<dbReference type="EMBL" id="FZPD01000001">
    <property type="protein sequence ID" value="SNS43336.1"/>
    <property type="molecule type" value="Genomic_DNA"/>
</dbReference>
<name>A0A239EFB4_EKHLU</name>
<evidence type="ECO:0000259" key="1">
    <source>
        <dbReference type="Pfam" id="PF09603"/>
    </source>
</evidence>